<feature type="domain" description="Duffy-antigen binding" evidence="3">
    <location>
        <begin position="277"/>
        <end position="452"/>
    </location>
</feature>
<evidence type="ECO:0000259" key="3">
    <source>
        <dbReference type="Pfam" id="PF05424"/>
    </source>
</evidence>
<evidence type="ECO:0000259" key="2">
    <source>
        <dbReference type="Pfam" id="PF03011"/>
    </source>
</evidence>
<feature type="domain" description="Duffy-binding-like" evidence="2">
    <location>
        <begin position="1"/>
        <end position="149"/>
    </location>
</feature>
<dbReference type="InterPro" id="IPR042202">
    <property type="entry name" value="Duffy-ag-bd_sf"/>
</dbReference>
<dbReference type="Gene3D" id="1.20.58.830">
    <property type="match status" value="4"/>
</dbReference>
<feature type="domain" description="Duffy-binding-like" evidence="4">
    <location>
        <begin position="1316"/>
        <end position="1385"/>
    </location>
</feature>
<reference evidence="5 6" key="2">
    <citation type="submission" date="2013-02" db="EMBL/GenBank/DDBJ databases">
        <title>The Genome Sequence of Plasmodium falciparum MaliPS096_E11.</title>
        <authorList>
            <consortium name="The Broad Institute Genome Sequencing Platform"/>
            <consortium name="The Broad Institute Genome Sequencing Center for Infectious Disease"/>
            <person name="Neafsey D."/>
            <person name="Cheeseman I."/>
            <person name="Volkman S."/>
            <person name="Adams J."/>
            <person name="Walker B."/>
            <person name="Young S.K."/>
            <person name="Zeng Q."/>
            <person name="Gargeya S."/>
            <person name="Fitzgerald M."/>
            <person name="Haas B."/>
            <person name="Abouelleil A."/>
            <person name="Alvarado L."/>
            <person name="Arachchi H.M."/>
            <person name="Berlin A.M."/>
            <person name="Chapman S.B."/>
            <person name="Dewar J."/>
            <person name="Goldberg J."/>
            <person name="Griggs A."/>
            <person name="Gujja S."/>
            <person name="Hansen M."/>
            <person name="Howarth C."/>
            <person name="Imamovic A."/>
            <person name="Larimer J."/>
            <person name="McCowan C."/>
            <person name="Murphy C."/>
            <person name="Neiman D."/>
            <person name="Pearson M."/>
            <person name="Priest M."/>
            <person name="Roberts A."/>
            <person name="Saif S."/>
            <person name="Shea T."/>
            <person name="Sisk P."/>
            <person name="Sykes S."/>
            <person name="Wortman J."/>
            <person name="Nusbaum C."/>
            <person name="Birren B."/>
        </authorList>
    </citation>
    <scope>NUCLEOTIDE SEQUENCE [LARGE SCALE GENOMIC DNA]</scope>
    <source>
        <strain evidence="5 6">MaliPS096_E11</strain>
    </source>
</reference>
<protein>
    <submittedName>
        <fullName evidence="5">Uncharacterized protein</fullName>
    </submittedName>
</protein>
<sequence>MLKDSIHWRTKRLKRCLENGNRIKCGNNKCKDNCGCFLKWVKQKKDEWKPIKEHFKTQKGFGEVAGQEIPHYIILEGVLKLEFSNENTEEDKKNNVSAREIHLINEMLKEEETAAAGGGVVNEENTPIDKLLDYEEDEAESCLEIHPEEEKCLEEVDSDEDDDHEEEVYVNNPCAKPSGRYPSLVNKVAQLMHHKAKTQLRNRGGRKALRGDATKGTYKKGGNADELSDICNIKVGYSNDIRSNGEPCQGKDNGGERFKIGTRWLYFKENQKLYKDFYLPPRREHMCTSNLENLDVGSVTKNDKAIHSLLVDVQLAAKTDAAEIIKRYKDQNNIQLTDPIQQKDEESICRALRYSFADIGDIIRGRDMWDKDDGAQKMERILKSIFKNIYGTIGDKKGKYTNTDDKYLELRADWWEANRHQVWRAMKCATTSGKIPCSIVTPLDDYIPQRLRWMTEWAEWYCKVQKKQYEELMQKCNQCMSKGKGGNECYRETKECDECKKACEAYRNKIKKWEDQWTNMDGIYQFLYLQAQRSSDGTVFPDAGPDYQQVVDFFKELQKSIKSSASKRSKRSIPPDTTSPYSTAAGYIHQEIGNAGCNVQTQFCEKKHGEISSSDVKVDNEYAFREKPYDHDDACGCNTRDKKSEAPEPKKEDDACDIVKPLLKDKGETDDIESCNRKYKDGKDQYPRWDCKNNIDSNNIGACMPPRRIKLCVNNLQKLSEQASPEQLRKAFIECAAIETYWLWHKYKEDKKDEKKTDSGGEESPDVAAQNQLESGTIPDDFKRIMFYTFGDYRDIFFGTDISNDKQIKNLSNKIETILQESQGKKSTDKQILKKNWWEKNGQHIWKGMLCGLSHVFSGNDKETARTELTKNYNYKTVRFSGDKTTTLEDFAKRPPFLRWFTEWADEFCTERGIKIKELEKGCDECIVSDSTSGDGKTCNNKDKCDKCKVQCQKYETWLTKWKDNYNKQSEKYFQDKNDKKFQSTSAEVEVNSSTHAYEYLQKVLPKPCTDGSCNCMEQTSIQYNKDPSGTQETHNSRMPASLDDEPTELNGKCSCTLPPDACKIAEDILKSETDKKFAEACALKYGKKSHVGWNCNSSIFKPNNDGACMPPRRQKLYIHKLENFSGGTSPETELGKAFIESAAVETFFAWHEFKKEKEKKESYVIGQIEFDEEEEDPQSQLERGQIPDEFKRQMFYTFGDYRDICLGKDIGSDVTEVNKKLETILPNSLKTAGSKNGEDRIKWWDSNKEAIWDGMLCALSYNTDTKEMNNQLLTKIINSNKNKYKDVTFKGGFNGGTTKLEEFSRRPTFFRWLEEWGEEFCKKRTDKLKKLEKECRGVNYSGYNKYCSGDGYHCDDEKGTYNSINANLNCRDCMKECRNYKTWI</sequence>
<feature type="compositionally biased region" description="Polar residues" evidence="1">
    <location>
        <begin position="1026"/>
        <end position="1039"/>
    </location>
</feature>
<feature type="domain" description="Duffy-binding-like" evidence="4">
    <location>
        <begin position="903"/>
        <end position="1026"/>
    </location>
</feature>
<dbReference type="Pfam" id="PF03011">
    <property type="entry name" value="PFEMP"/>
    <property type="match status" value="1"/>
</dbReference>
<dbReference type="EMBL" id="KI926003">
    <property type="protein sequence ID" value="ETW45651.1"/>
    <property type="molecule type" value="Genomic_DNA"/>
</dbReference>
<organism evidence="5 6">
    <name type="scientific">Plasmodium falciparum MaliPS096_E11</name>
    <dbReference type="NCBI Taxonomy" id="1036727"/>
    <lineage>
        <taxon>Eukaryota</taxon>
        <taxon>Sar</taxon>
        <taxon>Alveolata</taxon>
        <taxon>Apicomplexa</taxon>
        <taxon>Aconoidasida</taxon>
        <taxon>Haemosporida</taxon>
        <taxon>Plasmodiidae</taxon>
        <taxon>Plasmodium</taxon>
        <taxon>Plasmodium (Laverania)</taxon>
    </lineage>
</organism>
<dbReference type="GO" id="GO:0046789">
    <property type="term" value="F:host cell surface receptor binding"/>
    <property type="evidence" value="ECO:0007669"/>
    <property type="project" value="InterPro"/>
</dbReference>
<dbReference type="GO" id="GO:0016020">
    <property type="term" value="C:membrane"/>
    <property type="evidence" value="ECO:0007669"/>
    <property type="project" value="InterPro"/>
</dbReference>
<dbReference type="InterPro" id="IPR004258">
    <property type="entry name" value="DBL"/>
</dbReference>
<gene>
    <name evidence="5" type="ORF">PFMALIP_06289</name>
</gene>
<name>A0A024WGG4_PLAFA</name>
<evidence type="ECO:0000313" key="6">
    <source>
        <dbReference type="Proteomes" id="UP000030699"/>
    </source>
</evidence>
<proteinExistence type="predicted"/>
<dbReference type="Proteomes" id="UP000030699">
    <property type="component" value="Unassembled WGS sequence"/>
</dbReference>
<accession>A0A024WGG4</accession>
<feature type="non-terminal residue" evidence="5">
    <location>
        <position position="1385"/>
    </location>
</feature>
<feature type="domain" description="Duffy-antigen binding" evidence="3">
    <location>
        <begin position="1107"/>
        <end position="1272"/>
    </location>
</feature>
<evidence type="ECO:0000259" key="4">
    <source>
        <dbReference type="Pfam" id="PF22672"/>
    </source>
</evidence>
<feature type="region of interest" description="Disordered" evidence="1">
    <location>
        <begin position="1026"/>
        <end position="1046"/>
    </location>
</feature>
<evidence type="ECO:0000313" key="5">
    <source>
        <dbReference type="EMBL" id="ETW45651.1"/>
    </source>
</evidence>
<dbReference type="InterPro" id="IPR008602">
    <property type="entry name" value="Duffy-antigen-binding"/>
</dbReference>
<feature type="domain" description="Duffy-antigen binding" evidence="3">
    <location>
        <begin position="701"/>
        <end position="870"/>
    </location>
</feature>
<dbReference type="FunFam" id="1.20.58.830:FF:000021">
    <property type="entry name" value="Erythrocyte membrane protein 1, PfEMP1"/>
    <property type="match status" value="1"/>
</dbReference>
<dbReference type="Gene3D" id="1.20.1310.20">
    <property type="entry name" value="Duffy-antigen binding domain"/>
    <property type="match status" value="3"/>
</dbReference>
<evidence type="ECO:0000256" key="1">
    <source>
        <dbReference type="SAM" id="MobiDB-lite"/>
    </source>
</evidence>
<dbReference type="Pfam" id="PF05424">
    <property type="entry name" value="Duffy_binding"/>
    <property type="match status" value="3"/>
</dbReference>
<feature type="region of interest" description="Disordered" evidence="1">
    <location>
        <begin position="753"/>
        <end position="773"/>
    </location>
</feature>
<dbReference type="SUPFAM" id="SSF140924">
    <property type="entry name" value="Duffy binding domain-like"/>
    <property type="match status" value="4"/>
</dbReference>
<dbReference type="InterPro" id="IPR054595">
    <property type="entry name" value="DBL_C"/>
</dbReference>
<reference evidence="5 6" key="1">
    <citation type="submission" date="2013-02" db="EMBL/GenBank/DDBJ databases">
        <title>The Genome Annotation of Plasmodium falciparum MaliPS096_E11.</title>
        <authorList>
            <consortium name="The Broad Institute Genome Sequencing Platform"/>
            <consortium name="The Broad Institute Genome Sequencing Center for Infectious Disease"/>
            <person name="Neafsey D."/>
            <person name="Hoffman S."/>
            <person name="Volkman S."/>
            <person name="Rosenthal P."/>
            <person name="Walker B."/>
            <person name="Young S.K."/>
            <person name="Zeng Q."/>
            <person name="Gargeya S."/>
            <person name="Fitzgerald M."/>
            <person name="Haas B."/>
            <person name="Abouelleil A."/>
            <person name="Allen A.W."/>
            <person name="Alvarado L."/>
            <person name="Arachchi H.M."/>
            <person name="Berlin A.M."/>
            <person name="Chapman S.B."/>
            <person name="Gainer-Dewar J."/>
            <person name="Goldberg J."/>
            <person name="Griggs A."/>
            <person name="Gujja S."/>
            <person name="Hansen M."/>
            <person name="Howarth C."/>
            <person name="Imamovic A."/>
            <person name="Ireland A."/>
            <person name="Larimer J."/>
            <person name="McCowan C."/>
            <person name="Murphy C."/>
            <person name="Pearson M."/>
            <person name="Poon T.W."/>
            <person name="Priest M."/>
            <person name="Roberts A."/>
            <person name="Saif S."/>
            <person name="Shea T."/>
            <person name="Sisk P."/>
            <person name="Sykes S."/>
            <person name="Wortman J."/>
            <person name="Nusbaum C."/>
            <person name="Birren B."/>
        </authorList>
    </citation>
    <scope>NUCLEOTIDE SEQUENCE [LARGE SCALE GENOMIC DNA]</scope>
    <source>
        <strain evidence="5 6">MaliPS096_E11</strain>
    </source>
</reference>
<dbReference type="Pfam" id="PF22672">
    <property type="entry name" value="DBL_C"/>
    <property type="match status" value="2"/>
</dbReference>